<dbReference type="SUPFAM" id="SSF46689">
    <property type="entry name" value="Homeodomain-like"/>
    <property type="match status" value="1"/>
</dbReference>
<dbReference type="GO" id="GO:0003700">
    <property type="term" value="F:DNA-binding transcription factor activity"/>
    <property type="evidence" value="ECO:0007669"/>
    <property type="project" value="InterPro"/>
</dbReference>
<feature type="DNA-binding region" description="H-T-H motif" evidence="4">
    <location>
        <begin position="33"/>
        <end position="52"/>
    </location>
</feature>
<dbReference type="Pfam" id="PF00440">
    <property type="entry name" value="TetR_N"/>
    <property type="match status" value="1"/>
</dbReference>
<proteinExistence type="predicted"/>
<dbReference type="InterPro" id="IPR001647">
    <property type="entry name" value="HTH_TetR"/>
</dbReference>
<evidence type="ECO:0000256" key="4">
    <source>
        <dbReference type="PROSITE-ProRule" id="PRU00335"/>
    </source>
</evidence>
<dbReference type="STRING" id="426701.SAMN04488098_10099"/>
<dbReference type="GO" id="GO:0003677">
    <property type="term" value="F:DNA binding"/>
    <property type="evidence" value="ECO:0007669"/>
    <property type="project" value="UniProtKB-UniRule"/>
</dbReference>
<dbReference type="InterPro" id="IPR036271">
    <property type="entry name" value="Tet_transcr_reg_TetR-rel_C_sf"/>
</dbReference>
<evidence type="ECO:0000313" key="7">
    <source>
        <dbReference type="Proteomes" id="UP000199433"/>
    </source>
</evidence>
<evidence type="ECO:0000256" key="2">
    <source>
        <dbReference type="ARBA" id="ARBA00023125"/>
    </source>
</evidence>
<keyword evidence="1" id="KW-0805">Transcription regulation</keyword>
<feature type="domain" description="HTH tetR-type" evidence="5">
    <location>
        <begin position="10"/>
        <end position="70"/>
    </location>
</feature>
<evidence type="ECO:0000256" key="3">
    <source>
        <dbReference type="ARBA" id="ARBA00023163"/>
    </source>
</evidence>
<dbReference type="EMBL" id="FNFK01000009">
    <property type="protein sequence ID" value="SDJ99071.1"/>
    <property type="molecule type" value="Genomic_DNA"/>
</dbReference>
<evidence type="ECO:0000259" key="5">
    <source>
        <dbReference type="PROSITE" id="PS50977"/>
    </source>
</evidence>
<keyword evidence="2 4" id="KW-0238">DNA-binding</keyword>
<dbReference type="PRINTS" id="PR00455">
    <property type="entry name" value="HTHTETR"/>
</dbReference>
<dbReference type="InterPro" id="IPR013571">
    <property type="entry name" value="Tscrpt_reg_QacR_C"/>
</dbReference>
<dbReference type="PROSITE" id="PS50977">
    <property type="entry name" value="HTH_TETR_2"/>
    <property type="match status" value="1"/>
</dbReference>
<dbReference type="PANTHER" id="PTHR47506">
    <property type="entry name" value="TRANSCRIPTIONAL REGULATORY PROTEIN"/>
    <property type="match status" value="1"/>
</dbReference>
<dbReference type="Proteomes" id="UP000199433">
    <property type="component" value="Unassembled WGS sequence"/>
</dbReference>
<gene>
    <name evidence="6" type="ORF">SAMN04488098_10099</name>
</gene>
<accession>A0A1G8Y8N3</accession>
<sequence>MGRPADKNSDETRAFILKEAQKVFERRGFKSTSMREIQNETKISKGTIYYHFKNKEDLFLSCVLHSVKEEQLEWMKLSQGKRSALEKLKLWVDMGIREMKKPLTRSLYEFADQYSGDEKIDARVAKVIDEELSIITSILSNGISSGEFRKDLNVKDTAVILLNIFEFIGETSVFNYKDIQQQAKLCQYTFKLILEGIRHDSSTSHSISSPLI</sequence>
<evidence type="ECO:0000313" key="6">
    <source>
        <dbReference type="EMBL" id="SDJ99071.1"/>
    </source>
</evidence>
<name>A0A1G8Y8N3_9LACT</name>
<keyword evidence="3" id="KW-0804">Transcription</keyword>
<dbReference type="Pfam" id="PF08360">
    <property type="entry name" value="TetR_C_5"/>
    <property type="match status" value="1"/>
</dbReference>
<dbReference type="AlphaFoldDB" id="A0A1G8Y8N3"/>
<protein>
    <submittedName>
        <fullName evidence="6">Transcriptional regulator, TetR family</fullName>
    </submittedName>
</protein>
<dbReference type="InterPro" id="IPR023772">
    <property type="entry name" value="DNA-bd_HTH_TetR-type_CS"/>
</dbReference>
<dbReference type="PANTHER" id="PTHR47506:SF6">
    <property type="entry name" value="HTH-TYPE TRANSCRIPTIONAL REPRESSOR NEMR"/>
    <property type="match status" value="1"/>
</dbReference>
<dbReference type="Gene3D" id="1.10.10.60">
    <property type="entry name" value="Homeodomain-like"/>
    <property type="match status" value="1"/>
</dbReference>
<dbReference type="InterPro" id="IPR009057">
    <property type="entry name" value="Homeodomain-like_sf"/>
</dbReference>
<dbReference type="SUPFAM" id="SSF48498">
    <property type="entry name" value="Tetracyclin repressor-like, C-terminal domain"/>
    <property type="match status" value="1"/>
</dbReference>
<dbReference type="OrthoDB" id="9814200at2"/>
<dbReference type="PROSITE" id="PS01081">
    <property type="entry name" value="HTH_TETR_1"/>
    <property type="match status" value="1"/>
</dbReference>
<dbReference type="Gene3D" id="1.10.357.10">
    <property type="entry name" value="Tetracycline Repressor, domain 2"/>
    <property type="match status" value="1"/>
</dbReference>
<evidence type="ECO:0000256" key="1">
    <source>
        <dbReference type="ARBA" id="ARBA00023015"/>
    </source>
</evidence>
<organism evidence="6 7">
    <name type="scientific">Alkalibacterium thalassium</name>
    <dbReference type="NCBI Taxonomy" id="426701"/>
    <lineage>
        <taxon>Bacteria</taxon>
        <taxon>Bacillati</taxon>
        <taxon>Bacillota</taxon>
        <taxon>Bacilli</taxon>
        <taxon>Lactobacillales</taxon>
        <taxon>Carnobacteriaceae</taxon>
        <taxon>Alkalibacterium</taxon>
    </lineage>
</organism>
<dbReference type="RefSeq" id="WP_091265583.1">
    <property type="nucleotide sequence ID" value="NZ_FNFK01000009.1"/>
</dbReference>
<keyword evidence="7" id="KW-1185">Reference proteome</keyword>
<reference evidence="7" key="1">
    <citation type="submission" date="2016-10" db="EMBL/GenBank/DDBJ databases">
        <authorList>
            <person name="Varghese N."/>
            <person name="Submissions S."/>
        </authorList>
    </citation>
    <scope>NUCLEOTIDE SEQUENCE [LARGE SCALE GENOMIC DNA]</scope>
    <source>
        <strain evidence="7">DSM 19181</strain>
    </source>
</reference>
<dbReference type="GO" id="GO:0045892">
    <property type="term" value="P:negative regulation of DNA-templated transcription"/>
    <property type="evidence" value="ECO:0007669"/>
    <property type="project" value="InterPro"/>
</dbReference>